<feature type="transmembrane region" description="Helical" evidence="7">
    <location>
        <begin position="12"/>
        <end position="33"/>
    </location>
</feature>
<feature type="transmembrane region" description="Helical" evidence="7">
    <location>
        <begin position="101"/>
        <end position="125"/>
    </location>
</feature>
<feature type="domain" description="Major facilitator superfamily (MFS) profile" evidence="8">
    <location>
        <begin position="1"/>
        <end position="388"/>
    </location>
</feature>
<dbReference type="GO" id="GO:0022857">
    <property type="term" value="F:transmembrane transporter activity"/>
    <property type="evidence" value="ECO:0007669"/>
    <property type="project" value="InterPro"/>
</dbReference>
<evidence type="ECO:0000313" key="10">
    <source>
        <dbReference type="Proteomes" id="UP000009226"/>
    </source>
</evidence>
<reference evidence="9" key="1">
    <citation type="submission" date="2011-05" db="EMBL/GenBank/DDBJ databases">
        <title>Complete sequence of Desulfotomaculum carboxydivorans CO-1-SRB.</title>
        <authorList>
            <consortium name="US DOE Joint Genome Institute"/>
            <person name="Lucas S."/>
            <person name="Han J."/>
            <person name="Lapidus A."/>
            <person name="Cheng J.-F."/>
            <person name="Goodwin L."/>
            <person name="Pitluck S."/>
            <person name="Peters L."/>
            <person name="Mikhailova N."/>
            <person name="Lu M."/>
            <person name="Han C."/>
            <person name="Tapia R."/>
            <person name="Land M."/>
            <person name="Hauser L."/>
            <person name="Kyrpides N."/>
            <person name="Ivanova N."/>
            <person name="Pagani I."/>
            <person name="Stams A."/>
            <person name="Plugge C."/>
            <person name="Muyzer G."/>
            <person name="Kuever J."/>
            <person name="Parshina S."/>
            <person name="Ivanova A."/>
            <person name="Nazina T."/>
            <person name="Woyke T."/>
        </authorList>
    </citation>
    <scope>NUCLEOTIDE SEQUENCE [LARGE SCALE GENOMIC DNA]</scope>
    <source>
        <strain evidence="9">CO-1-SRB</strain>
    </source>
</reference>
<dbReference type="PRINTS" id="PR01035">
    <property type="entry name" value="TCRTETA"/>
</dbReference>
<evidence type="ECO:0000256" key="7">
    <source>
        <dbReference type="SAM" id="Phobius"/>
    </source>
</evidence>
<feature type="transmembrane region" description="Helical" evidence="7">
    <location>
        <begin position="39"/>
        <end position="57"/>
    </location>
</feature>
<feature type="transmembrane region" description="Helical" evidence="7">
    <location>
        <begin position="77"/>
        <end position="95"/>
    </location>
</feature>
<dbReference type="Gene3D" id="1.20.1250.20">
    <property type="entry name" value="MFS general substrate transporter like domains"/>
    <property type="match status" value="2"/>
</dbReference>
<keyword evidence="3" id="KW-1003">Cell membrane</keyword>
<proteinExistence type="predicted"/>
<dbReference type="AlphaFoldDB" id="F6B3P2"/>
<feature type="transmembrane region" description="Helical" evidence="7">
    <location>
        <begin position="137"/>
        <end position="161"/>
    </location>
</feature>
<keyword evidence="6 7" id="KW-0472">Membrane</keyword>
<feature type="transmembrane region" description="Helical" evidence="7">
    <location>
        <begin position="336"/>
        <end position="361"/>
    </location>
</feature>
<dbReference type="InterPro" id="IPR036259">
    <property type="entry name" value="MFS_trans_sf"/>
</dbReference>
<dbReference type="PANTHER" id="PTHR23517:SF3">
    <property type="entry name" value="INTEGRAL MEMBRANE TRANSPORT PROTEIN"/>
    <property type="match status" value="1"/>
</dbReference>
<dbReference type="PANTHER" id="PTHR23517">
    <property type="entry name" value="RESISTANCE PROTEIN MDTM, PUTATIVE-RELATED-RELATED"/>
    <property type="match status" value="1"/>
</dbReference>
<evidence type="ECO:0000256" key="2">
    <source>
        <dbReference type="ARBA" id="ARBA00022448"/>
    </source>
</evidence>
<evidence type="ECO:0000256" key="4">
    <source>
        <dbReference type="ARBA" id="ARBA00022692"/>
    </source>
</evidence>
<evidence type="ECO:0000313" key="9">
    <source>
        <dbReference type="EMBL" id="AEF95201.1"/>
    </source>
</evidence>
<protein>
    <submittedName>
        <fullName evidence="9">Major facilitator superfamily MFS_1</fullName>
    </submittedName>
</protein>
<evidence type="ECO:0000259" key="8">
    <source>
        <dbReference type="PROSITE" id="PS50850"/>
    </source>
</evidence>
<sequence length="394" mass="42606">MLKSLNLTGLDYILVLLLLLTEFTRSAFFLTFWPLYAVNFLHLSVVTAGVVVSAHYLSETLVKGAVGYQLDRRGRPVLIVGLIISFLSLISIYLLNVKHELFMVLSGGLFGLGFAPVWLAVMSQVAPIDRPDRAGRIGLVFSAWLIGAGAGPVGINFILPIGFRPTFQILILLWLTAVLLVIFIPFRTKTTSTKVSPVEQFKKLARNPMVVKVLLPGMFLQTMAASLLLPVLPIYATKVLGLASQQYGLLLTAGGAATVLFLVPMGRLVDRLPLRVMLTGGFLLSAIFLAAFPLTKNLTYIIILVLLVGGSYAMVLPAWNSLLARAIPAEHQATGWGIFTTLEGLGIATGPTLGGVISGYIHPVGTIYLSAIILGGMGIFYLFYPFDQLSCPQE</sequence>
<name>F6B3P2_DESCC</name>
<evidence type="ECO:0000256" key="1">
    <source>
        <dbReference type="ARBA" id="ARBA00004651"/>
    </source>
</evidence>
<feature type="transmembrane region" description="Helical" evidence="7">
    <location>
        <begin position="300"/>
        <end position="324"/>
    </location>
</feature>
<dbReference type="HOGENOM" id="CLU_054518_0_0_9"/>
<dbReference type="GO" id="GO:0005886">
    <property type="term" value="C:plasma membrane"/>
    <property type="evidence" value="ECO:0007669"/>
    <property type="project" value="UniProtKB-SubCell"/>
</dbReference>
<dbReference type="PROSITE" id="PS50850">
    <property type="entry name" value="MFS"/>
    <property type="match status" value="1"/>
</dbReference>
<dbReference type="Pfam" id="PF07690">
    <property type="entry name" value="MFS_1"/>
    <property type="match status" value="2"/>
</dbReference>
<keyword evidence="2" id="KW-0813">Transport</keyword>
<dbReference type="InterPro" id="IPR020846">
    <property type="entry name" value="MFS_dom"/>
</dbReference>
<dbReference type="SUPFAM" id="SSF103473">
    <property type="entry name" value="MFS general substrate transporter"/>
    <property type="match status" value="1"/>
</dbReference>
<evidence type="ECO:0000256" key="6">
    <source>
        <dbReference type="ARBA" id="ARBA00023136"/>
    </source>
</evidence>
<dbReference type="EMBL" id="CP002736">
    <property type="protein sequence ID" value="AEF95201.1"/>
    <property type="molecule type" value="Genomic_DNA"/>
</dbReference>
<evidence type="ECO:0000256" key="5">
    <source>
        <dbReference type="ARBA" id="ARBA00022989"/>
    </source>
</evidence>
<feature type="transmembrane region" description="Helical" evidence="7">
    <location>
        <begin position="367"/>
        <end position="384"/>
    </location>
</feature>
<feature type="transmembrane region" description="Helical" evidence="7">
    <location>
        <begin position="276"/>
        <end position="294"/>
    </location>
</feature>
<accession>F6B3P2</accession>
<dbReference type="eggNOG" id="COG2814">
    <property type="taxonomic scope" value="Bacteria"/>
</dbReference>
<dbReference type="STRING" id="868595.Desca_2366"/>
<dbReference type="InterPro" id="IPR011701">
    <property type="entry name" value="MFS"/>
</dbReference>
<keyword evidence="10" id="KW-1185">Reference proteome</keyword>
<evidence type="ECO:0000256" key="3">
    <source>
        <dbReference type="ARBA" id="ARBA00022475"/>
    </source>
</evidence>
<keyword evidence="5 7" id="KW-1133">Transmembrane helix</keyword>
<organism evidence="9 10">
    <name type="scientific">Desulfotomaculum nigrificans (strain DSM 14880 / VKM B-2319 / CO-1-SRB)</name>
    <name type="common">Desulfotomaculum carboxydivorans</name>
    <dbReference type="NCBI Taxonomy" id="868595"/>
    <lineage>
        <taxon>Bacteria</taxon>
        <taxon>Bacillati</taxon>
        <taxon>Bacillota</taxon>
        <taxon>Clostridia</taxon>
        <taxon>Eubacteriales</taxon>
        <taxon>Desulfotomaculaceae</taxon>
        <taxon>Desulfotomaculum</taxon>
    </lineage>
</organism>
<dbReference type="Proteomes" id="UP000009226">
    <property type="component" value="Chromosome"/>
</dbReference>
<keyword evidence="4 7" id="KW-0812">Transmembrane</keyword>
<feature type="transmembrane region" description="Helical" evidence="7">
    <location>
        <begin position="247"/>
        <end position="264"/>
    </location>
</feature>
<dbReference type="RefSeq" id="WP_013810703.1">
    <property type="nucleotide sequence ID" value="NC_015565.1"/>
</dbReference>
<dbReference type="CDD" id="cd17325">
    <property type="entry name" value="MFS_MdtG_SLC18_like"/>
    <property type="match status" value="1"/>
</dbReference>
<comment type="subcellular location">
    <subcellularLocation>
        <location evidence="1">Cell membrane</location>
        <topology evidence="1">Multi-pass membrane protein</topology>
    </subcellularLocation>
</comment>
<dbReference type="KEGG" id="dca:Desca_2366"/>
<dbReference type="InterPro" id="IPR050171">
    <property type="entry name" value="MFS_Transporters"/>
</dbReference>
<gene>
    <name evidence="9" type="ordered locus">Desca_2366</name>
</gene>
<feature type="transmembrane region" description="Helical" evidence="7">
    <location>
        <begin position="209"/>
        <end position="235"/>
    </location>
</feature>
<feature type="transmembrane region" description="Helical" evidence="7">
    <location>
        <begin position="167"/>
        <end position="188"/>
    </location>
</feature>
<dbReference type="InterPro" id="IPR001958">
    <property type="entry name" value="Tet-R_TetA/multi-R_MdtG-like"/>
</dbReference>